<dbReference type="PANTHER" id="PTHR42973">
    <property type="entry name" value="BINDING OXIDOREDUCTASE, PUTATIVE (AFU_ORTHOLOGUE AFUA_1G17690)-RELATED"/>
    <property type="match status" value="1"/>
</dbReference>
<dbReference type="Gene3D" id="3.30.43.10">
    <property type="entry name" value="Uridine Diphospho-n-acetylenolpyruvylglucosamine Reductase, domain 2"/>
    <property type="match status" value="1"/>
</dbReference>
<comment type="caution">
    <text evidence="7">The sequence shown here is derived from an EMBL/GenBank/DDBJ whole genome shotgun (WGS) entry which is preliminary data.</text>
</comment>
<keyword evidence="3" id="KW-0285">Flavoprotein</keyword>
<evidence type="ECO:0000259" key="6">
    <source>
        <dbReference type="PROSITE" id="PS51387"/>
    </source>
</evidence>
<dbReference type="GO" id="GO:0071949">
    <property type="term" value="F:FAD binding"/>
    <property type="evidence" value="ECO:0007669"/>
    <property type="project" value="InterPro"/>
</dbReference>
<dbReference type="RefSeq" id="WP_156218456.1">
    <property type="nucleotide sequence ID" value="NZ_WOFH01000007.1"/>
</dbReference>
<comment type="similarity">
    <text evidence="2">Belongs to the oxygen-dependent FAD-linked oxidoreductase family.</text>
</comment>
<reference evidence="7 8" key="1">
    <citation type="submission" date="2019-11" db="EMBL/GenBank/DDBJ databases">
        <authorList>
            <person name="Cao P."/>
        </authorList>
    </citation>
    <scope>NUCLEOTIDE SEQUENCE [LARGE SCALE GENOMIC DNA]</scope>
    <source>
        <strain evidence="7 8">NEAU-AAG5</strain>
    </source>
</reference>
<feature type="domain" description="FAD-binding PCMH-type" evidence="6">
    <location>
        <begin position="36"/>
        <end position="204"/>
    </location>
</feature>
<evidence type="ECO:0000256" key="1">
    <source>
        <dbReference type="ARBA" id="ARBA00001974"/>
    </source>
</evidence>
<proteinExistence type="inferred from homology"/>
<dbReference type="InterPro" id="IPR036318">
    <property type="entry name" value="FAD-bd_PCMH-like_sf"/>
</dbReference>
<dbReference type="Gene3D" id="3.40.462.20">
    <property type="match status" value="1"/>
</dbReference>
<dbReference type="Proteomes" id="UP000432015">
    <property type="component" value="Unassembled WGS sequence"/>
</dbReference>
<dbReference type="Gene3D" id="3.30.465.10">
    <property type="match status" value="1"/>
</dbReference>
<evidence type="ECO:0000313" key="7">
    <source>
        <dbReference type="EMBL" id="MUN38978.1"/>
    </source>
</evidence>
<dbReference type="PROSITE" id="PS51387">
    <property type="entry name" value="FAD_PCMH"/>
    <property type="match status" value="1"/>
</dbReference>
<keyword evidence="8" id="KW-1185">Reference proteome</keyword>
<evidence type="ECO:0000256" key="3">
    <source>
        <dbReference type="ARBA" id="ARBA00022630"/>
    </source>
</evidence>
<dbReference type="InterPro" id="IPR016167">
    <property type="entry name" value="FAD-bd_PCMH_sub1"/>
</dbReference>
<evidence type="ECO:0000256" key="5">
    <source>
        <dbReference type="ARBA" id="ARBA00023002"/>
    </source>
</evidence>
<evidence type="ECO:0000256" key="4">
    <source>
        <dbReference type="ARBA" id="ARBA00022827"/>
    </source>
</evidence>
<dbReference type="InterPro" id="IPR006094">
    <property type="entry name" value="Oxid_FAD_bind_N"/>
</dbReference>
<evidence type="ECO:0000313" key="8">
    <source>
        <dbReference type="Proteomes" id="UP000432015"/>
    </source>
</evidence>
<dbReference type="InterPro" id="IPR050416">
    <property type="entry name" value="FAD-linked_Oxidoreductase"/>
</dbReference>
<dbReference type="AlphaFoldDB" id="A0A7K1L3G7"/>
<keyword evidence="5" id="KW-0560">Oxidoreductase</keyword>
<dbReference type="PANTHER" id="PTHR42973:SF39">
    <property type="entry name" value="FAD-BINDING PCMH-TYPE DOMAIN-CONTAINING PROTEIN"/>
    <property type="match status" value="1"/>
</dbReference>
<comment type="cofactor">
    <cofactor evidence="1">
        <name>FAD</name>
        <dbReference type="ChEBI" id="CHEBI:57692"/>
    </cofactor>
</comment>
<dbReference type="SUPFAM" id="SSF56176">
    <property type="entry name" value="FAD-binding/transporter-associated domain-like"/>
    <property type="match status" value="1"/>
</dbReference>
<name>A0A7K1L3G7_9ACTN</name>
<gene>
    <name evidence="7" type="ORF">GNZ18_20560</name>
</gene>
<dbReference type="GO" id="GO:0016491">
    <property type="term" value="F:oxidoreductase activity"/>
    <property type="evidence" value="ECO:0007669"/>
    <property type="project" value="UniProtKB-KW"/>
</dbReference>
<dbReference type="InterPro" id="IPR016166">
    <property type="entry name" value="FAD-bd_PCMH"/>
</dbReference>
<evidence type="ECO:0000256" key="2">
    <source>
        <dbReference type="ARBA" id="ARBA00005466"/>
    </source>
</evidence>
<sequence length="438" mass="45877">MRDGILDDLRDRVAGPVLLPGDAGYEAARTPWNLSVDQRVDAVVEAAHADDVVAAVRFARERGLGVSAQPSGHGAAPLAGGTILLRTGALDEVSFEPGRAAIRVGAGVPWSRVQEVASPHGLTGLLGSAPHTSVVGYTLGGGLSWFSRRWGRASDHVTAFDVVTADGETARVEAESDPELFWALRGGGGDFAIVTAMEFGLQEAGLVHGGQMMWPGAKAAAVLAAFREVTWNAPPELTVWLRLFRPPVPDGEPMVIVDSAFLGAAHEAERLLKPLAAAGAPVLDTRRGRRPADLGDITGDPVDPSPLRARTEMLTDLDDTTLYALAGAARDLPPLVAVQIRHLDGALTASTGAAGPIGDPFLISMMAVPFGPPEPGLARRRALADALSLSGGPKPFTLLAPEEAAAAAFAPRALDRLRAIKHERDPDRVVRSNHPVLG</sequence>
<accession>A0A7K1L3G7</accession>
<protein>
    <submittedName>
        <fullName evidence="7">FAD-binding protein</fullName>
    </submittedName>
</protein>
<dbReference type="EMBL" id="WOFH01000007">
    <property type="protein sequence ID" value="MUN38978.1"/>
    <property type="molecule type" value="Genomic_DNA"/>
</dbReference>
<organism evidence="7 8">
    <name type="scientific">Actinomadura litoris</name>
    <dbReference type="NCBI Taxonomy" id="2678616"/>
    <lineage>
        <taxon>Bacteria</taxon>
        <taxon>Bacillati</taxon>
        <taxon>Actinomycetota</taxon>
        <taxon>Actinomycetes</taxon>
        <taxon>Streptosporangiales</taxon>
        <taxon>Thermomonosporaceae</taxon>
        <taxon>Actinomadura</taxon>
    </lineage>
</organism>
<keyword evidence="4" id="KW-0274">FAD</keyword>
<dbReference type="InterPro" id="IPR016169">
    <property type="entry name" value="FAD-bd_PCMH_sub2"/>
</dbReference>
<dbReference type="Pfam" id="PF01565">
    <property type="entry name" value="FAD_binding_4"/>
    <property type="match status" value="1"/>
</dbReference>